<evidence type="ECO:0000313" key="4">
    <source>
        <dbReference type="Proteomes" id="UP000198785"/>
    </source>
</evidence>
<keyword evidence="4" id="KW-1185">Reference proteome</keyword>
<evidence type="ECO:0000313" key="3">
    <source>
        <dbReference type="EMBL" id="SFS69146.1"/>
    </source>
</evidence>
<dbReference type="CDD" id="cd10449">
    <property type="entry name" value="GIY-YIG_SLX1_like"/>
    <property type="match status" value="1"/>
</dbReference>
<comment type="similarity">
    <text evidence="1">Belongs to the UPF0213 family.</text>
</comment>
<accession>A0A1I6RWT6</accession>
<keyword evidence="3" id="KW-0540">Nuclease</keyword>
<gene>
    <name evidence="3" type="ORF">SAMN05660206_1041</name>
</gene>
<proteinExistence type="inferred from homology"/>
<dbReference type="InterPro" id="IPR000305">
    <property type="entry name" value="GIY-YIG_endonuc"/>
</dbReference>
<dbReference type="Proteomes" id="UP000198785">
    <property type="component" value="Unassembled WGS sequence"/>
</dbReference>
<feature type="domain" description="GIY-YIG" evidence="2">
    <location>
        <begin position="1"/>
        <end position="77"/>
    </location>
</feature>
<dbReference type="EMBL" id="FOZZ01000004">
    <property type="protein sequence ID" value="SFS69146.1"/>
    <property type="molecule type" value="Genomic_DNA"/>
</dbReference>
<dbReference type="GO" id="GO:0004519">
    <property type="term" value="F:endonuclease activity"/>
    <property type="evidence" value="ECO:0007669"/>
    <property type="project" value="UniProtKB-KW"/>
</dbReference>
<dbReference type="InterPro" id="IPR035901">
    <property type="entry name" value="GIY-YIG_endonuc_sf"/>
</dbReference>
<evidence type="ECO:0000259" key="2">
    <source>
        <dbReference type="PROSITE" id="PS50164"/>
    </source>
</evidence>
<name>A0A1I6RWT6_9SPHI</name>
<dbReference type="PANTHER" id="PTHR34477">
    <property type="entry name" value="UPF0213 PROTEIN YHBQ"/>
    <property type="match status" value="1"/>
</dbReference>
<evidence type="ECO:0000256" key="1">
    <source>
        <dbReference type="ARBA" id="ARBA00007435"/>
    </source>
</evidence>
<reference evidence="3 4" key="1">
    <citation type="submission" date="2016-10" db="EMBL/GenBank/DDBJ databases">
        <authorList>
            <person name="de Groot N.N."/>
        </authorList>
    </citation>
    <scope>NUCLEOTIDE SEQUENCE [LARGE SCALE GENOMIC DNA]</scope>
    <source>
        <strain evidence="3 4">DSM 22789</strain>
    </source>
</reference>
<dbReference type="AlphaFoldDB" id="A0A1I6RWT6"/>
<dbReference type="RefSeq" id="WP_093364581.1">
    <property type="nucleotide sequence ID" value="NZ_FOZZ01000004.1"/>
</dbReference>
<sequence length="87" mass="10430">MYFVYVLYSSALDRYYVGYTSDLFDRLKKHNNHHRGFTGRTSDWRIVYTEIYEEKLQAMDREQEIKSWKSRKRLINLISSAGSGHSD</sequence>
<dbReference type="Gene3D" id="3.40.1440.10">
    <property type="entry name" value="GIY-YIG endonuclease"/>
    <property type="match status" value="1"/>
</dbReference>
<keyword evidence="3" id="KW-0255">Endonuclease</keyword>
<dbReference type="PANTHER" id="PTHR34477:SF5">
    <property type="entry name" value="BSL5627 PROTEIN"/>
    <property type="match status" value="1"/>
</dbReference>
<dbReference type="InterPro" id="IPR050190">
    <property type="entry name" value="UPF0213_domain"/>
</dbReference>
<organism evidence="3 4">
    <name type="scientific">Sphingobacterium wenxiniae</name>
    <dbReference type="NCBI Taxonomy" id="683125"/>
    <lineage>
        <taxon>Bacteria</taxon>
        <taxon>Pseudomonadati</taxon>
        <taxon>Bacteroidota</taxon>
        <taxon>Sphingobacteriia</taxon>
        <taxon>Sphingobacteriales</taxon>
        <taxon>Sphingobacteriaceae</taxon>
        <taxon>Sphingobacterium</taxon>
    </lineage>
</organism>
<dbReference type="OrthoDB" id="677560at2"/>
<protein>
    <submittedName>
        <fullName evidence="3">Putative endonuclease</fullName>
    </submittedName>
</protein>
<dbReference type="PROSITE" id="PS50164">
    <property type="entry name" value="GIY_YIG"/>
    <property type="match status" value="1"/>
</dbReference>
<dbReference type="Pfam" id="PF01541">
    <property type="entry name" value="GIY-YIG"/>
    <property type="match status" value="1"/>
</dbReference>
<dbReference type="SUPFAM" id="SSF82771">
    <property type="entry name" value="GIY-YIG endonuclease"/>
    <property type="match status" value="1"/>
</dbReference>
<keyword evidence="3" id="KW-0378">Hydrolase</keyword>